<name>J9FNN6_WUCBA</name>
<reference evidence="10" key="1">
    <citation type="submission" date="2012-08" db="EMBL/GenBank/DDBJ databases">
        <title>The Genome Sequence of Wuchereria bancrofti.</title>
        <authorList>
            <person name="Nutman T.B."/>
            <person name="Fink D.L."/>
            <person name="Russ C."/>
            <person name="Young S."/>
            <person name="Zeng Q."/>
            <person name="Koehrsen M."/>
            <person name="Alvarado L."/>
            <person name="Berlin A."/>
            <person name="Chapman S.B."/>
            <person name="Chen Z."/>
            <person name="Freedman E."/>
            <person name="Gellesch M."/>
            <person name="Goldberg J."/>
            <person name="Griggs A."/>
            <person name="Gujja S."/>
            <person name="Heilman E.R."/>
            <person name="Heiman D."/>
            <person name="Hepburn T."/>
            <person name="Howarth C."/>
            <person name="Jen D."/>
            <person name="Larson L."/>
            <person name="Lewis B."/>
            <person name="Mehta T."/>
            <person name="Park D."/>
            <person name="Pearson M."/>
            <person name="Roberts A."/>
            <person name="Saif S."/>
            <person name="Shea T."/>
            <person name="Shenoy N."/>
            <person name="Sisk P."/>
            <person name="Stolte C."/>
            <person name="Sykes S."/>
            <person name="Walk T."/>
            <person name="White J."/>
            <person name="Yandava C."/>
            <person name="Haas B."/>
            <person name="Henn M.R."/>
            <person name="Nusbaum C."/>
            <person name="Birren B."/>
        </authorList>
    </citation>
    <scope>NUCLEOTIDE SEQUENCE [LARGE SCALE GENOMIC DNA]</scope>
    <source>
        <strain evidence="10">NA</strain>
    </source>
</reference>
<comment type="subcellular location">
    <subcellularLocation>
        <location evidence="1">Endoplasmic reticulum-Golgi intermediate compartment membrane</location>
        <topology evidence="1">Multi-pass membrane protein</topology>
    </subcellularLocation>
</comment>
<evidence type="ECO:0000259" key="7">
    <source>
        <dbReference type="Pfam" id="PF07970"/>
    </source>
</evidence>
<dbReference type="GO" id="GO:0006890">
    <property type="term" value="P:retrograde vesicle-mediated transport, Golgi to endoplasmic reticulum"/>
    <property type="evidence" value="ECO:0007669"/>
    <property type="project" value="TreeGrafter"/>
</dbReference>
<proteinExistence type="inferred from homology"/>
<feature type="transmembrane region" description="Helical" evidence="6">
    <location>
        <begin position="530"/>
        <end position="555"/>
    </location>
</feature>
<evidence type="ECO:0000256" key="6">
    <source>
        <dbReference type="SAM" id="Phobius"/>
    </source>
</evidence>
<dbReference type="GO" id="GO:0006888">
    <property type="term" value="P:endoplasmic reticulum to Golgi vesicle-mediated transport"/>
    <property type="evidence" value="ECO:0007669"/>
    <property type="project" value="TreeGrafter"/>
</dbReference>
<organism evidence="9 10">
    <name type="scientific">Wuchereria bancrofti</name>
    <dbReference type="NCBI Taxonomy" id="6293"/>
    <lineage>
        <taxon>Eukaryota</taxon>
        <taxon>Metazoa</taxon>
        <taxon>Ecdysozoa</taxon>
        <taxon>Nematoda</taxon>
        <taxon>Chromadorea</taxon>
        <taxon>Rhabditida</taxon>
        <taxon>Spirurina</taxon>
        <taxon>Spiruromorpha</taxon>
        <taxon>Filarioidea</taxon>
        <taxon>Onchocercidae</taxon>
        <taxon>Wuchereria</taxon>
    </lineage>
</organism>
<evidence type="ECO:0000313" key="9">
    <source>
        <dbReference type="EMBL" id="EJW89014.1"/>
    </source>
</evidence>
<dbReference type="PANTHER" id="PTHR10984:SF30">
    <property type="entry name" value="ENDOPLASMIC RETICULUM-GOLGI INTERMEDIATE COMPARTMENT PROTEIN 2"/>
    <property type="match status" value="1"/>
</dbReference>
<dbReference type="PANTHER" id="PTHR10984">
    <property type="entry name" value="ENDOPLASMIC RETICULUM-GOLGI INTERMEDIATE COMPARTMENT PROTEIN"/>
    <property type="match status" value="1"/>
</dbReference>
<evidence type="ECO:0000256" key="3">
    <source>
        <dbReference type="ARBA" id="ARBA00022692"/>
    </source>
</evidence>
<dbReference type="InterPro" id="IPR012936">
    <property type="entry name" value="Erv_C"/>
</dbReference>
<evidence type="ECO:0000256" key="2">
    <source>
        <dbReference type="ARBA" id="ARBA00005648"/>
    </source>
</evidence>
<dbReference type="EMBL" id="ADBV01000010">
    <property type="protein sequence ID" value="EJW89014.1"/>
    <property type="molecule type" value="Genomic_DNA"/>
</dbReference>
<keyword evidence="5 6" id="KW-0472">Membrane</keyword>
<accession>J9FNN6</accession>
<dbReference type="InterPro" id="IPR039542">
    <property type="entry name" value="Erv_N"/>
</dbReference>
<dbReference type="Pfam" id="PF13850">
    <property type="entry name" value="ERGIC_N"/>
    <property type="match status" value="1"/>
</dbReference>
<protein>
    <recommendedName>
        <fullName evidence="11">Endoplasmic reticulum vesicle transporter C-terminal domain-containing protein</fullName>
    </recommendedName>
</protein>
<keyword evidence="3 6" id="KW-0812">Transmembrane</keyword>
<dbReference type="GO" id="GO:0030134">
    <property type="term" value="C:COPII-coated ER to Golgi transport vesicle"/>
    <property type="evidence" value="ECO:0007669"/>
    <property type="project" value="TreeGrafter"/>
</dbReference>
<keyword evidence="4 6" id="KW-1133">Transmembrane helix</keyword>
<evidence type="ECO:0000259" key="8">
    <source>
        <dbReference type="Pfam" id="PF13850"/>
    </source>
</evidence>
<feature type="domain" description="Endoplasmic reticulum vesicle transporter C-terminal" evidence="7">
    <location>
        <begin position="371"/>
        <end position="540"/>
    </location>
</feature>
<gene>
    <name evidence="9" type="ORF">WUBG_00081</name>
</gene>
<dbReference type="GO" id="GO:0005783">
    <property type="term" value="C:endoplasmic reticulum"/>
    <property type="evidence" value="ECO:0007669"/>
    <property type="project" value="TreeGrafter"/>
</dbReference>
<evidence type="ECO:0008006" key="11">
    <source>
        <dbReference type="Google" id="ProtNLM"/>
    </source>
</evidence>
<sequence>MPLTERKLLFSTETDQTTQVAQTLVHSVRSLSELEWLVNIVPDWGPYMKPHIDYLHRKFQWIDEIATPRIEHFLLRVIKAVKNKGIEEQTDRLVNKRPTTNNIPKSSTIAQKKYGRSRSDLLRINNTLLSYWDIIKTTPEGRWRFSRTILDVSMSLLLPNTTIRHRRPTVQEVVRDFDAFNKTVDEVSEEKRATGGFLASLSFLIIAALVFGELRNYFYDGEGHYYRFSVDTAFSEHPELELDMIVATPCTNLMAHLTGTTSHEFSSVNEFKHDPTRFEFTEKEAMYWNELKKVQHRTKEGTTLFKSLDEMTFISGQVEEGLKNEAETKQREEAHAIQLEKKKNPKESMDGGMLILIGNGFNVFHVVASNSEKNEGTACRIHGRMRVNKVKGDSFVVSTGKGLGVDGIFAHFGGLSNPGNVSHRIERFNFGPTIYGLVTPLAGIEQISETGMDEFRYFLKVVPTRIYHSGLFGGSTLTYQYSVTFMKKTPKKDVHKHAAIIIHYEFAATVIEVRRIQSSLLQMLIRLCSAVGGVFATSVLLNSICVRVLTVLAGISKRAKIRLIDSQLGIEQPGVVDT</sequence>
<evidence type="ECO:0000256" key="1">
    <source>
        <dbReference type="ARBA" id="ARBA00004457"/>
    </source>
</evidence>
<dbReference type="GO" id="GO:0033116">
    <property type="term" value="C:endoplasmic reticulum-Golgi intermediate compartment membrane"/>
    <property type="evidence" value="ECO:0007669"/>
    <property type="project" value="UniProtKB-SubCell"/>
</dbReference>
<dbReference type="Proteomes" id="UP000004810">
    <property type="component" value="Unassembled WGS sequence"/>
</dbReference>
<dbReference type="Pfam" id="PF07970">
    <property type="entry name" value="COPIIcoated_ERV"/>
    <property type="match status" value="1"/>
</dbReference>
<dbReference type="AlphaFoldDB" id="J9FNN6"/>
<evidence type="ECO:0000256" key="5">
    <source>
        <dbReference type="ARBA" id="ARBA00023136"/>
    </source>
</evidence>
<evidence type="ECO:0000313" key="10">
    <source>
        <dbReference type="Proteomes" id="UP000004810"/>
    </source>
</evidence>
<comment type="caution">
    <text evidence="9">The sequence shown here is derived from an EMBL/GenBank/DDBJ whole genome shotgun (WGS) entry which is preliminary data.</text>
</comment>
<feature type="domain" description="Endoplasmic reticulum vesicle transporter N-terminal" evidence="8">
    <location>
        <begin position="174"/>
        <end position="257"/>
    </location>
</feature>
<evidence type="ECO:0000256" key="4">
    <source>
        <dbReference type="ARBA" id="ARBA00022989"/>
    </source>
</evidence>
<dbReference type="InterPro" id="IPR045888">
    <property type="entry name" value="Erv"/>
</dbReference>
<comment type="similarity">
    <text evidence="2">Belongs to the ERGIC family.</text>
</comment>